<evidence type="ECO:0000313" key="2">
    <source>
        <dbReference type="EMBL" id="EXY76936.1"/>
    </source>
</evidence>
<accession>A0A015U181</accession>
<dbReference type="EMBL" id="JGCY01000059">
    <property type="protein sequence ID" value="EXY76936.1"/>
    <property type="molecule type" value="Genomic_DNA"/>
</dbReference>
<feature type="domain" description="DUF6926" evidence="1">
    <location>
        <begin position="5"/>
        <end position="77"/>
    </location>
</feature>
<evidence type="ECO:0000259" key="1">
    <source>
        <dbReference type="Pfam" id="PF21977"/>
    </source>
</evidence>
<organism evidence="2 3">
    <name type="scientific">Bacteroides fragilis str. 3988T(B)14</name>
    <dbReference type="NCBI Taxonomy" id="1339315"/>
    <lineage>
        <taxon>Bacteria</taxon>
        <taxon>Pseudomonadati</taxon>
        <taxon>Bacteroidota</taxon>
        <taxon>Bacteroidia</taxon>
        <taxon>Bacteroidales</taxon>
        <taxon>Bacteroidaceae</taxon>
        <taxon>Bacteroides</taxon>
    </lineage>
</organism>
<dbReference type="Pfam" id="PF21977">
    <property type="entry name" value="DUF6926"/>
    <property type="match status" value="1"/>
</dbReference>
<dbReference type="Proteomes" id="UP000020529">
    <property type="component" value="Unassembled WGS sequence"/>
</dbReference>
<dbReference type="AlphaFoldDB" id="A0A015U181"/>
<gene>
    <name evidence="2" type="ORF">M124_4170</name>
</gene>
<dbReference type="InterPro" id="IPR053839">
    <property type="entry name" value="DUF6926"/>
</dbReference>
<name>A0A015U181_BACFG</name>
<proteinExistence type="predicted"/>
<dbReference type="PATRIC" id="fig|1339315.3.peg.164"/>
<comment type="caution">
    <text evidence="2">The sequence shown here is derived from an EMBL/GenBank/DDBJ whole genome shotgun (WGS) entry which is preliminary data.</text>
</comment>
<evidence type="ECO:0000313" key="3">
    <source>
        <dbReference type="Proteomes" id="UP000020529"/>
    </source>
</evidence>
<sequence>MNKTTEKIPTWSLCYLINGDATGLTEDEINMIDQWTSDWQGQIVSPFTDEEGNAHPYFSHYPLFGLPSEVEDCDILYLNDNPSKI</sequence>
<reference evidence="2 3" key="1">
    <citation type="submission" date="2014-02" db="EMBL/GenBank/DDBJ databases">
        <authorList>
            <person name="Sears C."/>
            <person name="Carroll K."/>
            <person name="Sack B.R."/>
            <person name="Qadri F."/>
            <person name="Myers L.L."/>
            <person name="Chung G.-T."/>
            <person name="Escheverria P."/>
            <person name="Fraser C.M."/>
            <person name="Sadzewicz L."/>
            <person name="Shefchek K.A."/>
            <person name="Tallon L."/>
            <person name="Das S.P."/>
            <person name="Daugherty S."/>
            <person name="Mongodin E.F."/>
        </authorList>
    </citation>
    <scope>NUCLEOTIDE SEQUENCE [LARGE SCALE GENOMIC DNA]</scope>
    <source>
        <strain evidence="3">3988T(B)14</strain>
    </source>
</reference>
<protein>
    <recommendedName>
        <fullName evidence="1">DUF6926 domain-containing protein</fullName>
    </recommendedName>
</protein>
<dbReference type="RefSeq" id="WP_032586869.1">
    <property type="nucleotide sequence ID" value="NZ_JGCY01000059.1"/>
</dbReference>